<dbReference type="Pfam" id="PF10012">
    <property type="entry name" value="DUF2255"/>
    <property type="match status" value="1"/>
</dbReference>
<organism evidence="1 2">
    <name type="scientific">Secundilactobacillus odoratitofui DSM 19909 = JCM 15043</name>
    <dbReference type="NCBI Taxonomy" id="1423776"/>
    <lineage>
        <taxon>Bacteria</taxon>
        <taxon>Bacillati</taxon>
        <taxon>Bacillota</taxon>
        <taxon>Bacilli</taxon>
        <taxon>Lactobacillales</taxon>
        <taxon>Lactobacillaceae</taxon>
        <taxon>Secundilactobacillus</taxon>
    </lineage>
</organism>
<gene>
    <name evidence="1" type="ORF">FD04_GL000519</name>
</gene>
<evidence type="ECO:0000313" key="2">
    <source>
        <dbReference type="Proteomes" id="UP000051160"/>
    </source>
</evidence>
<keyword evidence="2" id="KW-1185">Reference proteome</keyword>
<dbReference type="InterPro" id="IPR016888">
    <property type="entry name" value="UCP028498"/>
</dbReference>
<dbReference type="PIRSF" id="PIRSF028498">
    <property type="entry name" value="UCP028498"/>
    <property type="match status" value="1"/>
</dbReference>
<dbReference type="RefSeq" id="WP_054699079.1">
    <property type="nucleotide sequence ID" value="NZ_AZEE01000027.1"/>
</dbReference>
<name>A0A0R1M2M2_9LACO</name>
<dbReference type="PATRIC" id="fig|1423776.4.peg.523"/>
<dbReference type="Proteomes" id="UP000051160">
    <property type="component" value="Unassembled WGS sequence"/>
</dbReference>
<dbReference type="OrthoDB" id="162563at2"/>
<comment type="caution">
    <text evidence="1">The sequence shown here is derived from an EMBL/GenBank/DDBJ whole genome shotgun (WGS) entry which is preliminary data.</text>
</comment>
<protein>
    <recommendedName>
        <fullName evidence="3">DUF2255 family protein</fullName>
    </recommendedName>
</protein>
<sequence>MIEEGKHQLNWSASQAQQFRVADDLRVSPFYEDGKTFGTPTWIWSVVVDGQLYIRAWHGQKSRWYRSAVTQGSGKITIAGQNYLTTFKCVENETLNRQIDQAYQLKYGNSPYLLPMLANGPRSTTMQVLPRSERK</sequence>
<proteinExistence type="predicted"/>
<evidence type="ECO:0008006" key="3">
    <source>
        <dbReference type="Google" id="ProtNLM"/>
    </source>
</evidence>
<accession>A0A0R1M2M2</accession>
<dbReference type="EMBL" id="AZEE01000027">
    <property type="protein sequence ID" value="KRK98778.1"/>
    <property type="molecule type" value="Genomic_DNA"/>
</dbReference>
<reference evidence="1 2" key="1">
    <citation type="journal article" date="2015" name="Genome Announc.">
        <title>Expanding the biotechnology potential of lactobacilli through comparative genomics of 213 strains and associated genera.</title>
        <authorList>
            <person name="Sun Z."/>
            <person name="Harris H.M."/>
            <person name="McCann A."/>
            <person name="Guo C."/>
            <person name="Argimon S."/>
            <person name="Zhang W."/>
            <person name="Yang X."/>
            <person name="Jeffery I.B."/>
            <person name="Cooney J.C."/>
            <person name="Kagawa T.F."/>
            <person name="Liu W."/>
            <person name="Song Y."/>
            <person name="Salvetti E."/>
            <person name="Wrobel A."/>
            <person name="Rasinkangas P."/>
            <person name="Parkhill J."/>
            <person name="Rea M.C."/>
            <person name="O'Sullivan O."/>
            <person name="Ritari J."/>
            <person name="Douillard F.P."/>
            <person name="Paul Ross R."/>
            <person name="Yang R."/>
            <person name="Briner A.E."/>
            <person name="Felis G.E."/>
            <person name="de Vos W.M."/>
            <person name="Barrangou R."/>
            <person name="Klaenhammer T.R."/>
            <person name="Caufield P.W."/>
            <person name="Cui Y."/>
            <person name="Zhang H."/>
            <person name="O'Toole P.W."/>
        </authorList>
    </citation>
    <scope>NUCLEOTIDE SEQUENCE [LARGE SCALE GENOMIC DNA]</scope>
    <source>
        <strain evidence="1 2">DSM 19909</strain>
    </source>
</reference>
<dbReference type="AlphaFoldDB" id="A0A0R1M2M2"/>
<evidence type="ECO:0000313" key="1">
    <source>
        <dbReference type="EMBL" id="KRK98778.1"/>
    </source>
</evidence>